<feature type="signal peptide" evidence="7">
    <location>
        <begin position="1"/>
        <end position="23"/>
    </location>
</feature>
<evidence type="ECO:0000256" key="1">
    <source>
        <dbReference type="ARBA" id="ARBA00010838"/>
    </source>
</evidence>
<evidence type="ECO:0000256" key="2">
    <source>
        <dbReference type="ARBA" id="ARBA00011738"/>
    </source>
</evidence>
<dbReference type="InterPro" id="IPR017853">
    <property type="entry name" value="GH"/>
</dbReference>
<name>A0A226DW36_FOLCA</name>
<organism evidence="8 9">
    <name type="scientific">Folsomia candida</name>
    <name type="common">Springtail</name>
    <dbReference type="NCBI Taxonomy" id="158441"/>
    <lineage>
        <taxon>Eukaryota</taxon>
        <taxon>Metazoa</taxon>
        <taxon>Ecdysozoa</taxon>
        <taxon>Arthropoda</taxon>
        <taxon>Hexapoda</taxon>
        <taxon>Collembola</taxon>
        <taxon>Entomobryomorpha</taxon>
        <taxon>Isotomoidea</taxon>
        <taxon>Isotomidae</taxon>
        <taxon>Proisotominae</taxon>
        <taxon>Folsomia</taxon>
    </lineage>
</organism>
<dbReference type="FunFam" id="3.20.20.80:FF:000013">
    <property type="entry name" value="lactase-phlorizin hydrolase"/>
    <property type="match status" value="1"/>
</dbReference>
<dbReference type="InterPro" id="IPR033132">
    <property type="entry name" value="GH_1_N_CS"/>
</dbReference>
<dbReference type="SUPFAM" id="SSF51445">
    <property type="entry name" value="(Trans)glycosidases"/>
    <property type="match status" value="1"/>
</dbReference>
<dbReference type="PANTHER" id="PTHR10353">
    <property type="entry name" value="GLYCOSYL HYDROLASE"/>
    <property type="match status" value="1"/>
</dbReference>
<keyword evidence="3" id="KW-0378">Hydrolase</keyword>
<evidence type="ECO:0000256" key="6">
    <source>
        <dbReference type="RuleBase" id="RU003690"/>
    </source>
</evidence>
<dbReference type="OrthoDB" id="626167at2759"/>
<dbReference type="EMBL" id="LNIX01000011">
    <property type="protein sequence ID" value="OXA49024.1"/>
    <property type="molecule type" value="Genomic_DNA"/>
</dbReference>
<dbReference type="PROSITE" id="PS00653">
    <property type="entry name" value="GLYCOSYL_HYDROL_F1_2"/>
    <property type="match status" value="1"/>
</dbReference>
<evidence type="ECO:0000256" key="7">
    <source>
        <dbReference type="SAM" id="SignalP"/>
    </source>
</evidence>
<dbReference type="Pfam" id="PF00232">
    <property type="entry name" value="Glyco_hydro_1"/>
    <property type="match status" value="1"/>
</dbReference>
<dbReference type="GO" id="GO:0008422">
    <property type="term" value="F:beta-glucosidase activity"/>
    <property type="evidence" value="ECO:0007669"/>
    <property type="project" value="TreeGrafter"/>
</dbReference>
<dbReference type="AlphaFoldDB" id="A0A226DW36"/>
<dbReference type="PANTHER" id="PTHR10353:SF36">
    <property type="entry name" value="LP05116P"/>
    <property type="match status" value="1"/>
</dbReference>
<dbReference type="GO" id="GO:0005975">
    <property type="term" value="P:carbohydrate metabolic process"/>
    <property type="evidence" value="ECO:0007669"/>
    <property type="project" value="InterPro"/>
</dbReference>
<protein>
    <submittedName>
        <fullName evidence="8">Lactase-like protein</fullName>
    </submittedName>
</protein>
<evidence type="ECO:0000256" key="3">
    <source>
        <dbReference type="ARBA" id="ARBA00022801"/>
    </source>
</evidence>
<evidence type="ECO:0000256" key="5">
    <source>
        <dbReference type="ARBA" id="ARBA00023295"/>
    </source>
</evidence>
<dbReference type="InterPro" id="IPR001360">
    <property type="entry name" value="Glyco_hydro_1"/>
</dbReference>
<dbReference type="Gene3D" id="3.20.20.80">
    <property type="entry name" value="Glycosidases"/>
    <property type="match status" value="1"/>
</dbReference>
<dbReference type="PRINTS" id="PR00131">
    <property type="entry name" value="GLHYDRLASE1"/>
</dbReference>
<dbReference type="OMA" id="EEGYFYP"/>
<keyword evidence="4" id="KW-0325">Glycoprotein</keyword>
<evidence type="ECO:0000313" key="9">
    <source>
        <dbReference type="Proteomes" id="UP000198287"/>
    </source>
</evidence>
<accession>A0A226DW36</accession>
<keyword evidence="5" id="KW-0326">Glycosidase</keyword>
<comment type="caution">
    <text evidence="8">The sequence shown here is derived from an EMBL/GenBank/DDBJ whole genome shotgun (WGS) entry which is preliminary data.</text>
</comment>
<sequence>MSIFCKVANLITFAILVSNSVCGEDAFLYDVFPPGFQWGFSTSSYQIEGAWNEDGKGVNIWDTFVHRFPSPIPDKRNGDIACDSYHKFDHDVSLLKYIGANVYRFSLSWSRILPTGRIDHINPAGIQYYNNLINLLLANGIEPIVTLHQWDLPQPLMDIGGWQNEEVIQHFSNFANLAFHAFGDRIRKWVTFNEPNVMCVHGYLTGKYAPGHKNINEALNSARNIVKSHAKVYRLYDRVFRLHQGGKVGMALFSYWLEPKDPQNPAHRKIAEYGMQIMWGSFAFPIVFGNYNDETKQLLGKLRKLKLTSAPVEFTLEESVEIKGSYDFWGLNHYSTYLVEPSKLTSSILHGDLIGLVLGAKISVDPKWPQGARNDITVVPWGLRKTLNWIKERYGSPEIYIMENGYPDYPNAGVEDVSRVQFHRGYINEMLKAVRLDGVGVTMYLACGLLDSFEWSLGYTVNFGVVYVNHSDPERPRTPKLSSACLQQIFAENGFT</sequence>
<keyword evidence="9" id="KW-1185">Reference proteome</keyword>
<feature type="chain" id="PRO_5012375425" evidence="7">
    <location>
        <begin position="24"/>
        <end position="496"/>
    </location>
</feature>
<reference evidence="8 9" key="1">
    <citation type="submission" date="2015-12" db="EMBL/GenBank/DDBJ databases">
        <title>The genome of Folsomia candida.</title>
        <authorList>
            <person name="Faddeeva A."/>
            <person name="Derks M.F."/>
            <person name="Anvar Y."/>
            <person name="Smit S."/>
            <person name="Van Straalen N."/>
            <person name="Roelofs D."/>
        </authorList>
    </citation>
    <scope>NUCLEOTIDE SEQUENCE [LARGE SCALE GENOMIC DNA]</scope>
    <source>
        <strain evidence="8 9">VU population</strain>
        <tissue evidence="8">Whole body</tissue>
    </source>
</reference>
<evidence type="ECO:0000313" key="8">
    <source>
        <dbReference type="EMBL" id="OXA49024.1"/>
    </source>
</evidence>
<evidence type="ECO:0000256" key="4">
    <source>
        <dbReference type="ARBA" id="ARBA00023180"/>
    </source>
</evidence>
<proteinExistence type="inferred from homology"/>
<gene>
    <name evidence="8" type="ORF">Fcan01_16761</name>
</gene>
<comment type="subunit">
    <text evidence="2">Homodimer.</text>
</comment>
<keyword evidence="7" id="KW-0732">Signal</keyword>
<dbReference type="Proteomes" id="UP000198287">
    <property type="component" value="Unassembled WGS sequence"/>
</dbReference>
<comment type="similarity">
    <text evidence="1 6">Belongs to the glycosyl hydrolase 1 family.</text>
</comment>